<name>A0A2K2DCA1_BRADI</name>
<organism evidence="1">
    <name type="scientific">Brachypodium distachyon</name>
    <name type="common">Purple false brome</name>
    <name type="synonym">Trachynia distachya</name>
    <dbReference type="NCBI Taxonomy" id="15368"/>
    <lineage>
        <taxon>Eukaryota</taxon>
        <taxon>Viridiplantae</taxon>
        <taxon>Streptophyta</taxon>
        <taxon>Embryophyta</taxon>
        <taxon>Tracheophyta</taxon>
        <taxon>Spermatophyta</taxon>
        <taxon>Magnoliopsida</taxon>
        <taxon>Liliopsida</taxon>
        <taxon>Poales</taxon>
        <taxon>Poaceae</taxon>
        <taxon>BOP clade</taxon>
        <taxon>Pooideae</taxon>
        <taxon>Stipodae</taxon>
        <taxon>Brachypodieae</taxon>
        <taxon>Brachypodium</taxon>
    </lineage>
</organism>
<dbReference type="InParanoid" id="A0A2K2DCA1"/>
<evidence type="ECO:0000313" key="3">
    <source>
        <dbReference type="Proteomes" id="UP000008810"/>
    </source>
</evidence>
<sequence>MEELMPQAKVILHESTPPVTCRSPRPHFSRVRLHVLPLCRQWVDLLQEQWGMKRSAVVVCGEILVSEV</sequence>
<evidence type="ECO:0000313" key="1">
    <source>
        <dbReference type="EMBL" id="PNT71910.1"/>
    </source>
</evidence>
<proteinExistence type="predicted"/>
<keyword evidence="3" id="KW-1185">Reference proteome</keyword>
<dbReference type="Proteomes" id="UP000008810">
    <property type="component" value="Chromosome 2"/>
</dbReference>
<reference evidence="1 2" key="1">
    <citation type="journal article" date="2010" name="Nature">
        <title>Genome sequencing and analysis of the model grass Brachypodium distachyon.</title>
        <authorList>
            <consortium name="International Brachypodium Initiative"/>
        </authorList>
    </citation>
    <scope>NUCLEOTIDE SEQUENCE [LARGE SCALE GENOMIC DNA]</scope>
    <source>
        <strain evidence="1 2">Bd21</strain>
    </source>
</reference>
<reference evidence="1" key="2">
    <citation type="submission" date="2017-06" db="EMBL/GenBank/DDBJ databases">
        <title>WGS assembly of Brachypodium distachyon.</title>
        <authorList>
            <consortium name="The International Brachypodium Initiative"/>
            <person name="Lucas S."/>
            <person name="Harmon-Smith M."/>
            <person name="Lail K."/>
            <person name="Tice H."/>
            <person name="Grimwood J."/>
            <person name="Bruce D."/>
            <person name="Barry K."/>
            <person name="Shu S."/>
            <person name="Lindquist E."/>
            <person name="Wang M."/>
            <person name="Pitluck S."/>
            <person name="Vogel J.P."/>
            <person name="Garvin D.F."/>
            <person name="Mockler T.C."/>
            <person name="Schmutz J."/>
            <person name="Rokhsar D."/>
            <person name="Bevan M.W."/>
        </authorList>
    </citation>
    <scope>NUCLEOTIDE SEQUENCE</scope>
    <source>
        <strain evidence="1">Bd21</strain>
    </source>
</reference>
<dbReference type="EnsemblPlants" id="PNT71910">
    <property type="protein sequence ID" value="PNT71910"/>
    <property type="gene ID" value="BRADI_2g37276v3"/>
</dbReference>
<accession>A0A2K2DCA1</accession>
<evidence type="ECO:0000313" key="2">
    <source>
        <dbReference type="EnsemblPlants" id="PNT71910"/>
    </source>
</evidence>
<dbReference type="AlphaFoldDB" id="A0A2K2DCA1"/>
<protein>
    <submittedName>
        <fullName evidence="1 2">Uncharacterized protein</fullName>
    </submittedName>
</protein>
<reference evidence="2" key="3">
    <citation type="submission" date="2018-08" db="UniProtKB">
        <authorList>
            <consortium name="EnsemblPlants"/>
        </authorList>
    </citation>
    <scope>IDENTIFICATION</scope>
    <source>
        <strain evidence="2">cv. Bd21</strain>
    </source>
</reference>
<dbReference type="EMBL" id="CM000881">
    <property type="protein sequence ID" value="PNT71910.1"/>
    <property type="molecule type" value="Genomic_DNA"/>
</dbReference>
<gene>
    <name evidence="1" type="ORF">BRADI_2g37276v3</name>
</gene>
<dbReference type="Gramene" id="PNT71910">
    <property type="protein sequence ID" value="PNT71910"/>
    <property type="gene ID" value="BRADI_2g37276v3"/>
</dbReference>